<dbReference type="PANTHER" id="PTHR23222:SF0">
    <property type="entry name" value="PROHIBITIN 1"/>
    <property type="match status" value="1"/>
</dbReference>
<proteinExistence type="predicted"/>
<comment type="caution">
    <text evidence="5">The sequence shown here is derived from an EMBL/GenBank/DDBJ whole genome shotgun (WGS) entry which is preliminary data.</text>
</comment>
<evidence type="ECO:0000313" key="4">
    <source>
        <dbReference type="EMBL" id="RLP80888.1"/>
    </source>
</evidence>
<gene>
    <name evidence="5" type="ORF">D9V34_01345</name>
    <name evidence="4" type="ORF">D9V34_13640</name>
</gene>
<keyword evidence="2" id="KW-0812">Transmembrane</keyword>
<dbReference type="OrthoDB" id="4857997at2"/>
<dbReference type="PANTHER" id="PTHR23222">
    <property type="entry name" value="PROHIBITIN"/>
    <property type="match status" value="1"/>
</dbReference>
<protein>
    <submittedName>
        <fullName evidence="5">Prohibitin family protein</fullName>
    </submittedName>
</protein>
<feature type="transmembrane region" description="Helical" evidence="2">
    <location>
        <begin position="30"/>
        <end position="50"/>
    </location>
</feature>
<dbReference type="SUPFAM" id="SSF117892">
    <property type="entry name" value="Band 7/SPFH domain"/>
    <property type="match status" value="1"/>
</dbReference>
<keyword evidence="6" id="KW-1185">Reference proteome</keyword>
<keyword evidence="2" id="KW-1133">Transmembrane helix</keyword>
<dbReference type="EMBL" id="RCUY01000011">
    <property type="protein sequence ID" value="RLP80888.1"/>
    <property type="molecule type" value="Genomic_DNA"/>
</dbReference>
<name>A0A3L7AVW1_9MICO</name>
<dbReference type="GO" id="GO:0016020">
    <property type="term" value="C:membrane"/>
    <property type="evidence" value="ECO:0007669"/>
    <property type="project" value="InterPro"/>
</dbReference>
<accession>A0A3L7AVW1</accession>
<evidence type="ECO:0000313" key="5">
    <source>
        <dbReference type="EMBL" id="RLP84673.1"/>
    </source>
</evidence>
<evidence type="ECO:0000256" key="1">
    <source>
        <dbReference type="SAM" id="Coils"/>
    </source>
</evidence>
<evidence type="ECO:0000313" key="6">
    <source>
        <dbReference type="Proteomes" id="UP000269438"/>
    </source>
</evidence>
<sequence length="330" mass="36294">MVPASRRVYPSFVPDRSQFRPLINPESHPMFVVALLFLVVAIVAAIVLFATPNRRSLALGVTGIAGVLGVGMLFFTSFYTNDEGQAKVIRSFTGEVQGQVTEAGAGFHAPWQDTISYDIRNQQVVFAGTENDEVDLQGSQVTVQDREGVSANIDISVRYSIKPDAVSAVYKQYGSQENFISKFIVNDIRAGVRTVPTAYGTLDLLNSRAKVEKEITDYLEQRWTSKGVLVDSVSLQEIRYPEDVQKRFADAQNARTEVEKAKAELEATEVSAKQKIVQAEAESEANRKLAESLTDPVLKQRYLDTLKELGKGGNLVVVPDGFNGLVNVSK</sequence>
<evidence type="ECO:0000256" key="2">
    <source>
        <dbReference type="SAM" id="Phobius"/>
    </source>
</evidence>
<dbReference type="AlphaFoldDB" id="A0A3L7AVW1"/>
<dbReference type="InterPro" id="IPR001107">
    <property type="entry name" value="Band_7"/>
</dbReference>
<dbReference type="Pfam" id="PF01145">
    <property type="entry name" value="Band_7"/>
    <property type="match status" value="1"/>
</dbReference>
<dbReference type="SMART" id="SM00244">
    <property type="entry name" value="PHB"/>
    <property type="match status" value="1"/>
</dbReference>
<dbReference type="Proteomes" id="UP000269438">
    <property type="component" value="Unassembled WGS sequence"/>
</dbReference>
<dbReference type="EMBL" id="RCUY01000001">
    <property type="protein sequence ID" value="RLP84673.1"/>
    <property type="molecule type" value="Genomic_DNA"/>
</dbReference>
<keyword evidence="1" id="KW-0175">Coiled coil</keyword>
<dbReference type="Gene3D" id="3.30.479.30">
    <property type="entry name" value="Band 7 domain"/>
    <property type="match status" value="1"/>
</dbReference>
<dbReference type="InterPro" id="IPR036013">
    <property type="entry name" value="Band_7/SPFH_dom_sf"/>
</dbReference>
<feature type="domain" description="Band 7" evidence="3">
    <location>
        <begin position="76"/>
        <end position="252"/>
    </location>
</feature>
<dbReference type="InterPro" id="IPR000163">
    <property type="entry name" value="Prohibitin"/>
</dbReference>
<organism evidence="5 6">
    <name type="scientific">Mycetocola lacteus</name>
    <dbReference type="NCBI Taxonomy" id="76637"/>
    <lineage>
        <taxon>Bacteria</taxon>
        <taxon>Bacillati</taxon>
        <taxon>Actinomycetota</taxon>
        <taxon>Actinomycetes</taxon>
        <taxon>Micrococcales</taxon>
        <taxon>Microbacteriaceae</taxon>
        <taxon>Mycetocola</taxon>
    </lineage>
</organism>
<evidence type="ECO:0000259" key="3">
    <source>
        <dbReference type="SMART" id="SM00244"/>
    </source>
</evidence>
<dbReference type="CDD" id="cd03401">
    <property type="entry name" value="SPFH_prohibitin"/>
    <property type="match status" value="1"/>
</dbReference>
<reference evidence="5 6" key="1">
    <citation type="submission" date="2018-10" db="EMBL/GenBank/DDBJ databases">
        <authorList>
            <person name="Li J."/>
        </authorList>
    </citation>
    <scope>NUCLEOTIDE SEQUENCE [LARGE SCALE GENOMIC DNA]</scope>
    <source>
        <strain evidence="5 6">JCM 11654</strain>
    </source>
</reference>
<keyword evidence="2" id="KW-0472">Membrane</keyword>
<feature type="coiled-coil region" evidence="1">
    <location>
        <begin position="246"/>
        <end position="282"/>
    </location>
</feature>
<feature type="transmembrane region" description="Helical" evidence="2">
    <location>
        <begin position="57"/>
        <end position="79"/>
    </location>
</feature>